<dbReference type="Pfam" id="PF14392">
    <property type="entry name" value="zf-CCHC_4"/>
    <property type="match status" value="1"/>
</dbReference>
<dbReference type="AlphaFoldDB" id="A0A7J6DK58"/>
<keyword evidence="1" id="KW-0812">Transmembrane</keyword>
<evidence type="ECO:0000259" key="2">
    <source>
        <dbReference type="Pfam" id="PF14392"/>
    </source>
</evidence>
<keyword evidence="1" id="KW-1133">Transmembrane helix</keyword>
<dbReference type="EMBL" id="JAATIQ010000996">
    <property type="protein sequence ID" value="KAF4346485.1"/>
    <property type="molecule type" value="Genomic_DNA"/>
</dbReference>
<evidence type="ECO:0000313" key="3">
    <source>
        <dbReference type="EMBL" id="KAF4346485.1"/>
    </source>
</evidence>
<accession>A0A7J6DK58</accession>
<reference evidence="3 4" key="1">
    <citation type="journal article" date="2020" name="bioRxiv">
        <title>Sequence and annotation of 42 cannabis genomes reveals extensive copy number variation in cannabinoid synthesis and pathogen resistance genes.</title>
        <authorList>
            <person name="Mckernan K.J."/>
            <person name="Helbert Y."/>
            <person name="Kane L.T."/>
            <person name="Ebling H."/>
            <person name="Zhang L."/>
            <person name="Liu B."/>
            <person name="Eaton Z."/>
            <person name="Mclaughlin S."/>
            <person name="Kingan S."/>
            <person name="Baybayan P."/>
            <person name="Concepcion G."/>
            <person name="Jordan M."/>
            <person name="Riva A."/>
            <person name="Barbazuk W."/>
            <person name="Harkins T."/>
        </authorList>
    </citation>
    <scope>NUCLEOTIDE SEQUENCE [LARGE SCALE GENOMIC DNA]</scope>
    <source>
        <strain evidence="4">cv. Jamaican Lion 4</strain>
        <tissue evidence="3">Leaf</tissue>
    </source>
</reference>
<gene>
    <name evidence="3" type="ORF">G4B88_015257</name>
</gene>
<protein>
    <recommendedName>
        <fullName evidence="2">Zinc knuckle CX2CX4HX4C domain-containing protein</fullName>
    </recommendedName>
</protein>
<evidence type="ECO:0000256" key="1">
    <source>
        <dbReference type="SAM" id="Phobius"/>
    </source>
</evidence>
<evidence type="ECO:0000313" key="4">
    <source>
        <dbReference type="Proteomes" id="UP000583929"/>
    </source>
</evidence>
<dbReference type="Proteomes" id="UP000583929">
    <property type="component" value="Unassembled WGS sequence"/>
</dbReference>
<dbReference type="InterPro" id="IPR025836">
    <property type="entry name" value="Zn_knuckle_CX2CX4HX4C"/>
</dbReference>
<proteinExistence type="predicted"/>
<keyword evidence="1" id="KW-0472">Membrane</keyword>
<feature type="transmembrane region" description="Helical" evidence="1">
    <location>
        <begin position="12"/>
        <end position="31"/>
    </location>
</feature>
<keyword evidence="4" id="KW-1185">Reference proteome</keyword>
<organism evidence="3 4">
    <name type="scientific">Cannabis sativa</name>
    <name type="common">Hemp</name>
    <name type="synonym">Marijuana</name>
    <dbReference type="NCBI Taxonomy" id="3483"/>
    <lineage>
        <taxon>Eukaryota</taxon>
        <taxon>Viridiplantae</taxon>
        <taxon>Streptophyta</taxon>
        <taxon>Embryophyta</taxon>
        <taxon>Tracheophyta</taxon>
        <taxon>Spermatophyta</taxon>
        <taxon>Magnoliopsida</taxon>
        <taxon>eudicotyledons</taxon>
        <taxon>Gunneridae</taxon>
        <taxon>Pentapetalae</taxon>
        <taxon>rosids</taxon>
        <taxon>fabids</taxon>
        <taxon>Rosales</taxon>
        <taxon>Cannabaceae</taxon>
        <taxon>Cannabis</taxon>
    </lineage>
</organism>
<feature type="domain" description="Zinc knuckle CX2CX4HX4C" evidence="2">
    <location>
        <begin position="82"/>
        <end position="113"/>
    </location>
</feature>
<comment type="caution">
    <text evidence="3">The sequence shown here is derived from an EMBL/GenBank/DDBJ whole genome shotgun (WGS) entry which is preliminary data.</text>
</comment>
<name>A0A7J6DK58_CANSA</name>
<sequence>MQNSRESRKNDLRVFLIWGHALGVPIDYLTLKNTLRLASMTREVITVHNSDVSRMVANGFFRFQVWMSIKKPICYGYLLPYAGSKTWVAFKYEELLFMGFRCGRIGHSHKECRLEKARVTWVEEETANAHGTWLKVDDRIRDGFHENHLGESKRIADGGLRIPREISTEQVLRVSNSFESLSKAADVVETNSVGGRCGRRQRGKPLEAVDNSNPCSGIKEPEDTNVVDVSRIGEDGCCWRIRRSQVMESSKKKKKLTPLRHLPLTRSYSIFL</sequence>